<dbReference type="InterPro" id="IPR036770">
    <property type="entry name" value="Ankyrin_rpt-contain_sf"/>
</dbReference>
<gene>
    <name evidence="2" type="ORF">JKP88DRAFT_274247</name>
</gene>
<dbReference type="AlphaFoldDB" id="A0A835YJ36"/>
<evidence type="ECO:0000313" key="3">
    <source>
        <dbReference type="Proteomes" id="UP000664859"/>
    </source>
</evidence>
<proteinExistence type="predicted"/>
<reference evidence="2" key="1">
    <citation type="submission" date="2021-02" db="EMBL/GenBank/DDBJ databases">
        <title>First Annotated Genome of the Yellow-green Alga Tribonema minus.</title>
        <authorList>
            <person name="Mahan K.M."/>
        </authorList>
    </citation>
    <scope>NUCLEOTIDE SEQUENCE</scope>
    <source>
        <strain evidence="2">UTEX B ZZ1240</strain>
    </source>
</reference>
<feature type="region of interest" description="Disordered" evidence="1">
    <location>
        <begin position="1"/>
        <end position="22"/>
    </location>
</feature>
<accession>A0A835YJ36</accession>
<name>A0A835YJ36_9STRA</name>
<comment type="caution">
    <text evidence="2">The sequence shown here is derived from an EMBL/GenBank/DDBJ whole genome shotgun (WGS) entry which is preliminary data.</text>
</comment>
<protein>
    <submittedName>
        <fullName evidence="2">Uncharacterized protein</fullName>
    </submittedName>
</protein>
<dbReference type="PANTHER" id="PTHR46586:SF3">
    <property type="entry name" value="ANKYRIN REPEAT-CONTAINING PROTEIN"/>
    <property type="match status" value="1"/>
</dbReference>
<dbReference type="InterPro" id="IPR052050">
    <property type="entry name" value="SecEffector_AnkRepeat"/>
</dbReference>
<dbReference type="EMBL" id="JAFCMP010000536">
    <property type="protein sequence ID" value="KAG5176446.1"/>
    <property type="molecule type" value="Genomic_DNA"/>
</dbReference>
<evidence type="ECO:0000313" key="2">
    <source>
        <dbReference type="EMBL" id="KAG5176446.1"/>
    </source>
</evidence>
<evidence type="ECO:0000256" key="1">
    <source>
        <dbReference type="SAM" id="MobiDB-lite"/>
    </source>
</evidence>
<sequence>MASRKPTRSPVVGSDLHRQPAKRQAVASASQKTAGGVAGLEQLPVAGLECLPDGALLHVFSFLGKGHHLYVAASTRLRELYRQCHQQHGWAEPATSFTSVLASPARLSYAVKIAQLKMSKDERRRLLRTPRKAPFMDNFNFCRSAGRCASTDVLRLARHLGMPIGWAVCSGAVRRGREDAVRWLQHQSPDAAGAQLLLGFAAERGDLPWLQDMWQKLVTADASWRLEELQRVSTPAAQHGHAHVLRWLLCDARFAVLKSASAPAATDMLTMRSSLWPEAALAGHGALVRWLCEPTGVTCPPRSCANFYMQLATAGQLPLLQWLDKRFALGAHLSAEVNAGAFAQIAATLALSKRTPLPAFAWLRAITGAASWPPDMLRELLHNACCTNNLELCEWLLRRGAPWPDPIHATSLNLLWPLEALQWAHARGRPWFSWDAHVCTRLAQRGTRRHTAIRDWAHRAGCPCGCAPSTADAA</sequence>
<organism evidence="2 3">
    <name type="scientific">Tribonema minus</name>
    <dbReference type="NCBI Taxonomy" id="303371"/>
    <lineage>
        <taxon>Eukaryota</taxon>
        <taxon>Sar</taxon>
        <taxon>Stramenopiles</taxon>
        <taxon>Ochrophyta</taxon>
        <taxon>PX clade</taxon>
        <taxon>Xanthophyceae</taxon>
        <taxon>Tribonematales</taxon>
        <taxon>Tribonemataceae</taxon>
        <taxon>Tribonema</taxon>
    </lineage>
</organism>
<dbReference type="Gene3D" id="1.25.40.20">
    <property type="entry name" value="Ankyrin repeat-containing domain"/>
    <property type="match status" value="1"/>
</dbReference>
<keyword evidence="3" id="KW-1185">Reference proteome</keyword>
<dbReference type="PANTHER" id="PTHR46586">
    <property type="entry name" value="ANKYRIN REPEAT-CONTAINING PROTEIN"/>
    <property type="match status" value="1"/>
</dbReference>
<dbReference type="Proteomes" id="UP000664859">
    <property type="component" value="Unassembled WGS sequence"/>
</dbReference>